<reference evidence="1 2" key="1">
    <citation type="submission" date="2018-05" db="EMBL/GenBank/DDBJ databases">
        <title>Genome of Sphingosinicella humi QZX222.</title>
        <authorList>
            <person name="Qiao Z."/>
            <person name="Wang G."/>
        </authorList>
    </citation>
    <scope>NUCLEOTIDE SEQUENCE [LARGE SCALE GENOMIC DNA]</scope>
    <source>
        <strain evidence="1 2">QZX222</strain>
    </source>
</reference>
<dbReference type="Proteomes" id="UP000245916">
    <property type="component" value="Unassembled WGS sequence"/>
</dbReference>
<protein>
    <submittedName>
        <fullName evidence="1">Uncharacterized protein</fullName>
    </submittedName>
</protein>
<organism evidence="1 2">
    <name type="scientific">Allosphingosinicella humi</name>
    <dbReference type="NCBI Taxonomy" id="2068657"/>
    <lineage>
        <taxon>Bacteria</taxon>
        <taxon>Pseudomonadati</taxon>
        <taxon>Pseudomonadota</taxon>
        <taxon>Alphaproteobacteria</taxon>
        <taxon>Sphingomonadales</taxon>
        <taxon>Sphingomonadaceae</taxon>
        <taxon>Allosphingosinicella</taxon>
    </lineage>
</organism>
<dbReference type="AlphaFoldDB" id="A0A2U2J2Z4"/>
<evidence type="ECO:0000313" key="1">
    <source>
        <dbReference type="EMBL" id="PWG02674.1"/>
    </source>
</evidence>
<comment type="caution">
    <text evidence="1">The sequence shown here is derived from an EMBL/GenBank/DDBJ whole genome shotgun (WGS) entry which is preliminary data.</text>
</comment>
<keyword evidence="2" id="KW-1185">Reference proteome</keyword>
<name>A0A2U2J2Z4_9SPHN</name>
<gene>
    <name evidence="1" type="ORF">DF286_07215</name>
</gene>
<proteinExistence type="predicted"/>
<sequence>MTNTRSIAGAAVWMLLSLTLVFAALEPVQAKRTCPATSVMVGKVCTNLATGVVSTDCKPSLA</sequence>
<evidence type="ECO:0000313" key="2">
    <source>
        <dbReference type="Proteomes" id="UP000245916"/>
    </source>
</evidence>
<accession>A0A2U2J2Z4</accession>
<dbReference type="RefSeq" id="WP_109270814.1">
    <property type="nucleotide sequence ID" value="NZ_QFFF01000001.1"/>
</dbReference>
<dbReference type="EMBL" id="QFFF01000001">
    <property type="protein sequence ID" value="PWG02674.1"/>
    <property type="molecule type" value="Genomic_DNA"/>
</dbReference>